<comment type="subcellular location">
    <subcellularLocation>
        <location evidence="1">Cytoplasm</location>
    </subcellularLocation>
</comment>
<proteinExistence type="predicted"/>
<accession>A0AAU9EFA7</accession>
<evidence type="ECO:0000256" key="3">
    <source>
        <dbReference type="ARBA" id="ARBA00019114"/>
    </source>
</evidence>
<evidence type="ECO:0000256" key="8">
    <source>
        <dbReference type="ARBA" id="ARBA00049244"/>
    </source>
</evidence>
<dbReference type="Gene3D" id="1.10.150.870">
    <property type="match status" value="1"/>
</dbReference>
<dbReference type="Gene3D" id="1.10.10.1600">
    <property type="entry name" value="Bacterial DNA polymerase III alpha subunit, thumb domain"/>
    <property type="match status" value="1"/>
</dbReference>
<dbReference type="GO" id="GO:0003676">
    <property type="term" value="F:nucleic acid binding"/>
    <property type="evidence" value="ECO:0007669"/>
    <property type="project" value="InterPro"/>
</dbReference>
<dbReference type="InterPro" id="IPR004013">
    <property type="entry name" value="PHP_dom"/>
</dbReference>
<reference evidence="11" key="1">
    <citation type="journal article" date="2023" name="Arch. Microbiol.">
        <title>Desulfoferula mesophilus gen. nov. sp. nov., a mesophilic sulfate-reducing bacterium isolated from a brackish lake sediment.</title>
        <authorList>
            <person name="Watanabe T."/>
            <person name="Yabe T."/>
            <person name="Tsuji J.M."/>
            <person name="Fukui M."/>
        </authorList>
    </citation>
    <scope>NUCLEOTIDE SEQUENCE [LARGE SCALE GENOMIC DNA]</scope>
    <source>
        <strain evidence="11">12FAK</strain>
    </source>
</reference>
<dbReference type="Proteomes" id="UP001366166">
    <property type="component" value="Chromosome"/>
</dbReference>
<dbReference type="NCBIfam" id="NF004226">
    <property type="entry name" value="PRK05673.1"/>
    <property type="match status" value="1"/>
</dbReference>
<sequence length="1153" mass="127695">MTPPFVHLHTHTQYSLLDGAIRLPDLMKRAKELGMDTVAMTDHGNMFGAIHFQQKAKDAGLKPIIGCEVYVAPGDRRDKEHRPGQIVANHLVLLAKDLIGYQNLVRLVSAGFTEGFYYKPRIDMELLREHHEGLIAMSACLQGKVPQLMLAGRDDLAEAAAREFAQIMGENNFFIELQDAGLPEQKKVNPGLIDLARRLGLGLVATNDCHYLRREDHEAHDVLLCIQTGKTVDAADRMKLSGEIYFKSPEEMADLFPELPETISNCADIAARCNMEIPLGQLRFPVFHLDNGETAEDRLRKVSWEGLDKRLKEIEQRGLAFDRQEYKDRLEYELDVLCKMGFPGYFLVVADFINWAKDHGIPVGPGRGSAAGSLVAYSMRITDLDPIRYKLIFERFLNIERKSMPDIDVDFCYNRRGEVIEYVTQKYGADHVSQIITYGTMQARAVLRDVGRAMNIPYNEVDQIAKLVPAKLGISLDEALDSEPRLVERMKADPQVQKLLDIARLLEGLPRHASTHAAGVVIGDVPLDQVVPLYRGTGEENVTQFDMKCVEKAGLIKFDFLGLKTLTVIALAVEMVRANHDPDFAIEDIDLEDRPTFELLSRGDTTGVFQLESSGMKELLAKLRPEVFEDVIALVALYRPGPLESGMVDDFVARKHGTKKVSYDLPQLEPVLKETYGVIVYQEQVMEIAMRLAGYSLGEGDILRRAMGKKDPQVMSQQKERFLEGALEKGIPREKSGALFDLIEKFAGYGFNKSHSAAYALIAYQTAFLKAHYPLEFMAALLTSEVNDTDKVMAHIGECRERGLTVLPPDINHSGIDFTVADNAIRFGLAAVKNVGRGAVEAIIAAREQGDEFSGLHDLCERVDLRKVNRRVLESLVKCGAFDSTGAHRAQLMAVLDEALEHGQKMRRDSDAGQSSIFELMSGGAEAAAPELPNVPLWSESDRLSYEKEAIGFYITGHPLSDYQDEIKRLGTLDTVSLKAASDGMSITMAGVAAKIKEKITKKGDRMAFVDMEDLKGTVEVICFPDCYAKAADLLSGDEPVLVKGTVDKDERGIKIKATAVEPLTGAAQARTSRLRLRLEATGLTREKMVLLRQALAKHPGACRVSLHLSVPGKGEAVLALPGQYRVEAAPALFDQVNELFGHPVVEPVLSGD</sequence>
<dbReference type="Pfam" id="PF07733">
    <property type="entry name" value="DNA_pol3_alpha"/>
    <property type="match status" value="1"/>
</dbReference>
<dbReference type="PANTHER" id="PTHR32294:SF0">
    <property type="entry name" value="DNA POLYMERASE III SUBUNIT ALPHA"/>
    <property type="match status" value="1"/>
</dbReference>
<dbReference type="Pfam" id="PF02811">
    <property type="entry name" value="PHP"/>
    <property type="match status" value="1"/>
</dbReference>
<keyword evidence="11" id="KW-1185">Reference proteome</keyword>
<dbReference type="InterPro" id="IPR012340">
    <property type="entry name" value="NA-bd_OB-fold"/>
</dbReference>
<dbReference type="Gene3D" id="2.40.50.140">
    <property type="entry name" value="Nucleic acid-binding proteins"/>
    <property type="match status" value="1"/>
</dbReference>
<keyword evidence="4" id="KW-0808">Transferase</keyword>
<dbReference type="CDD" id="cd04485">
    <property type="entry name" value="DnaE_OBF"/>
    <property type="match status" value="1"/>
</dbReference>
<dbReference type="EMBL" id="AP028679">
    <property type="protein sequence ID" value="BEQ15465.1"/>
    <property type="molecule type" value="Genomic_DNA"/>
</dbReference>
<dbReference type="SMART" id="SM00481">
    <property type="entry name" value="POLIIIAc"/>
    <property type="match status" value="1"/>
</dbReference>
<dbReference type="InterPro" id="IPR041931">
    <property type="entry name" value="DNA_pol3_alpha_thumb_dom"/>
</dbReference>
<dbReference type="InterPro" id="IPR011708">
    <property type="entry name" value="DNA_pol3_alpha_NTPase_dom"/>
</dbReference>
<protein>
    <recommendedName>
        <fullName evidence="3">DNA polymerase III subunit alpha</fullName>
        <ecNumber evidence="2">2.7.7.7</ecNumber>
    </recommendedName>
</protein>
<evidence type="ECO:0000313" key="10">
    <source>
        <dbReference type="EMBL" id="BEQ15465.1"/>
    </source>
</evidence>
<dbReference type="NCBIfam" id="TIGR00594">
    <property type="entry name" value="polc"/>
    <property type="match status" value="1"/>
</dbReference>
<dbReference type="Gene3D" id="3.20.20.140">
    <property type="entry name" value="Metal-dependent hydrolases"/>
    <property type="match status" value="1"/>
</dbReference>
<dbReference type="InterPro" id="IPR040982">
    <property type="entry name" value="DNA_pol3_finger"/>
</dbReference>
<comment type="catalytic activity">
    <reaction evidence="8">
        <text>DNA(n) + a 2'-deoxyribonucleoside 5'-triphosphate = DNA(n+1) + diphosphate</text>
        <dbReference type="Rhea" id="RHEA:22508"/>
        <dbReference type="Rhea" id="RHEA-COMP:17339"/>
        <dbReference type="Rhea" id="RHEA-COMP:17340"/>
        <dbReference type="ChEBI" id="CHEBI:33019"/>
        <dbReference type="ChEBI" id="CHEBI:61560"/>
        <dbReference type="ChEBI" id="CHEBI:173112"/>
        <dbReference type="EC" id="2.7.7.7"/>
    </reaction>
</comment>
<dbReference type="InterPro" id="IPR004365">
    <property type="entry name" value="NA-bd_OB_tRNA"/>
</dbReference>
<dbReference type="SUPFAM" id="SSF89550">
    <property type="entry name" value="PHP domain-like"/>
    <property type="match status" value="1"/>
</dbReference>
<organism evidence="10 11">
    <name type="scientific">Desulfoferula mesophila</name>
    <dbReference type="NCBI Taxonomy" id="3058419"/>
    <lineage>
        <taxon>Bacteria</taxon>
        <taxon>Pseudomonadati</taxon>
        <taxon>Thermodesulfobacteriota</taxon>
        <taxon>Desulfarculia</taxon>
        <taxon>Desulfarculales</taxon>
        <taxon>Desulfarculaceae</taxon>
        <taxon>Desulfoferula</taxon>
    </lineage>
</organism>
<dbReference type="Pfam" id="PF14579">
    <property type="entry name" value="HHH_6"/>
    <property type="match status" value="1"/>
</dbReference>
<dbReference type="GO" id="GO:0005737">
    <property type="term" value="C:cytoplasm"/>
    <property type="evidence" value="ECO:0007669"/>
    <property type="project" value="UniProtKB-SubCell"/>
</dbReference>
<keyword evidence="7 10" id="KW-0239">DNA-directed DNA polymerase</keyword>
<evidence type="ECO:0000256" key="1">
    <source>
        <dbReference type="ARBA" id="ARBA00004496"/>
    </source>
</evidence>
<dbReference type="CDD" id="cd12113">
    <property type="entry name" value="PHP_PolIIIA_DnaE3"/>
    <property type="match status" value="1"/>
</dbReference>
<dbReference type="InterPro" id="IPR016195">
    <property type="entry name" value="Pol/histidinol_Pase-like"/>
</dbReference>
<keyword evidence="5" id="KW-0548">Nucleotidyltransferase</keyword>
<keyword evidence="6" id="KW-0235">DNA replication</keyword>
<evidence type="ECO:0000313" key="11">
    <source>
        <dbReference type="Proteomes" id="UP001366166"/>
    </source>
</evidence>
<dbReference type="GO" id="GO:0006260">
    <property type="term" value="P:DNA replication"/>
    <property type="evidence" value="ECO:0007669"/>
    <property type="project" value="UniProtKB-KW"/>
</dbReference>
<dbReference type="EC" id="2.7.7.7" evidence="2"/>
<evidence type="ECO:0000256" key="5">
    <source>
        <dbReference type="ARBA" id="ARBA00022695"/>
    </source>
</evidence>
<dbReference type="NCBIfam" id="NF005298">
    <property type="entry name" value="PRK06826.1"/>
    <property type="match status" value="1"/>
</dbReference>
<evidence type="ECO:0000256" key="2">
    <source>
        <dbReference type="ARBA" id="ARBA00012417"/>
    </source>
</evidence>
<dbReference type="InterPro" id="IPR029460">
    <property type="entry name" value="DNAPol_HHH"/>
</dbReference>
<name>A0AAU9EFA7_9BACT</name>
<evidence type="ECO:0000256" key="7">
    <source>
        <dbReference type="ARBA" id="ARBA00022932"/>
    </source>
</evidence>
<feature type="domain" description="Polymerase/histidinol phosphatase N-terminal" evidence="9">
    <location>
        <begin position="6"/>
        <end position="73"/>
    </location>
</feature>
<dbReference type="PANTHER" id="PTHR32294">
    <property type="entry name" value="DNA POLYMERASE III SUBUNIT ALPHA"/>
    <property type="match status" value="1"/>
</dbReference>
<dbReference type="Pfam" id="PF01336">
    <property type="entry name" value="tRNA_anti-codon"/>
    <property type="match status" value="1"/>
</dbReference>
<dbReference type="GO" id="GO:0003887">
    <property type="term" value="F:DNA-directed DNA polymerase activity"/>
    <property type="evidence" value="ECO:0007669"/>
    <property type="project" value="UniProtKB-KW"/>
</dbReference>
<dbReference type="KEGG" id="dmp:FAK_25310"/>
<dbReference type="Pfam" id="PF17657">
    <property type="entry name" value="DNA_pol3_finger"/>
    <property type="match status" value="1"/>
</dbReference>
<evidence type="ECO:0000256" key="6">
    <source>
        <dbReference type="ARBA" id="ARBA00022705"/>
    </source>
</evidence>
<dbReference type="GO" id="GO:0008408">
    <property type="term" value="F:3'-5' exonuclease activity"/>
    <property type="evidence" value="ECO:0007669"/>
    <property type="project" value="InterPro"/>
</dbReference>
<evidence type="ECO:0000256" key="4">
    <source>
        <dbReference type="ARBA" id="ARBA00022679"/>
    </source>
</evidence>
<dbReference type="InterPro" id="IPR003141">
    <property type="entry name" value="Pol/His_phosphatase_N"/>
</dbReference>
<dbReference type="InterPro" id="IPR004805">
    <property type="entry name" value="DnaE2/DnaE/PolC"/>
</dbReference>
<gene>
    <name evidence="10" type="primary">dnaE</name>
    <name evidence="10" type="ORF">FAK_25310</name>
</gene>
<evidence type="ECO:0000259" key="9">
    <source>
        <dbReference type="SMART" id="SM00481"/>
    </source>
</evidence>
<dbReference type="RefSeq" id="WP_338599886.1">
    <property type="nucleotide sequence ID" value="NZ_AP028679.1"/>
</dbReference>
<dbReference type="AlphaFoldDB" id="A0AAU9EFA7"/>